<dbReference type="InterPro" id="IPR002207">
    <property type="entry name" value="Peroxidase_I"/>
</dbReference>
<feature type="compositionally biased region" description="Low complexity" evidence="7">
    <location>
        <begin position="566"/>
        <end position="599"/>
    </location>
</feature>
<keyword evidence="4" id="KW-0349">Heme</keyword>
<dbReference type="FunFam" id="1.10.520.10:FF:000020">
    <property type="entry name" value="Peroxisomal ascorbate peroxidase"/>
    <property type="match status" value="1"/>
</dbReference>
<evidence type="ECO:0000259" key="8">
    <source>
        <dbReference type="PROSITE" id="PS50873"/>
    </source>
</evidence>
<reference evidence="9" key="1">
    <citation type="submission" date="2023-06" db="EMBL/GenBank/DDBJ databases">
        <title>Genome-scale phylogeny and comparative genomics of the fungal order Sordariales.</title>
        <authorList>
            <consortium name="Lawrence Berkeley National Laboratory"/>
            <person name="Hensen N."/>
            <person name="Bonometti L."/>
            <person name="Westerberg I."/>
            <person name="Brannstrom I.O."/>
            <person name="Guillou S."/>
            <person name="Cros-Aarteil S."/>
            <person name="Calhoun S."/>
            <person name="Haridas S."/>
            <person name="Kuo A."/>
            <person name="Mondo S."/>
            <person name="Pangilinan J."/>
            <person name="Riley R."/>
            <person name="Labutti K."/>
            <person name="Andreopoulos B."/>
            <person name="Lipzen A."/>
            <person name="Chen C."/>
            <person name="Yanf M."/>
            <person name="Daum C."/>
            <person name="Ng V."/>
            <person name="Clum A."/>
            <person name="Steindorff A."/>
            <person name="Ohm R."/>
            <person name="Martin F."/>
            <person name="Silar P."/>
            <person name="Natvig D."/>
            <person name="Lalanne C."/>
            <person name="Gautier V."/>
            <person name="Ament-Velasquez S.L."/>
            <person name="Kruys A."/>
            <person name="Hutchinson M.I."/>
            <person name="Powell A.J."/>
            <person name="Barry K."/>
            <person name="Miller A.N."/>
            <person name="Grigoriev I.V."/>
            <person name="Debuchy R."/>
            <person name="Gladieux P."/>
            <person name="Thoren M.H."/>
            <person name="Johannesson H."/>
        </authorList>
    </citation>
    <scope>NUCLEOTIDE SEQUENCE</scope>
    <source>
        <strain evidence="9">8032-3</strain>
    </source>
</reference>
<dbReference type="PANTHER" id="PTHR31356">
    <property type="entry name" value="THYLAKOID LUMENAL 29 KDA PROTEIN, CHLOROPLASTIC-RELATED"/>
    <property type="match status" value="1"/>
</dbReference>
<dbReference type="EMBL" id="MU838998">
    <property type="protein sequence ID" value="KAK1771884.1"/>
    <property type="molecule type" value="Genomic_DNA"/>
</dbReference>
<dbReference type="GO" id="GO:0042744">
    <property type="term" value="P:hydrogen peroxide catabolic process"/>
    <property type="evidence" value="ECO:0007669"/>
    <property type="project" value="TreeGrafter"/>
</dbReference>
<dbReference type="InterPro" id="IPR044831">
    <property type="entry name" value="Ccp1-like"/>
</dbReference>
<accession>A0AAJ0FR10</accession>
<dbReference type="GeneID" id="85309968"/>
<keyword evidence="10" id="KW-1185">Reference proteome</keyword>
<dbReference type="SUPFAM" id="SSF48113">
    <property type="entry name" value="Heme-dependent peroxidases"/>
    <property type="match status" value="1"/>
</dbReference>
<evidence type="ECO:0000256" key="3">
    <source>
        <dbReference type="ARBA" id="ARBA00022559"/>
    </source>
</evidence>
<gene>
    <name evidence="9" type="ORF">QBC33DRAFT_525099</name>
</gene>
<protein>
    <recommendedName>
        <fullName evidence="6">Peroxidase</fullName>
        <ecNumber evidence="6">1.11.1.-</ecNumber>
    </recommendedName>
</protein>
<evidence type="ECO:0000256" key="4">
    <source>
        <dbReference type="ARBA" id="ARBA00022617"/>
    </source>
</evidence>
<keyword evidence="6" id="KW-0732">Signal</keyword>
<dbReference type="PRINTS" id="PR00459">
    <property type="entry name" value="ASPEROXIDASE"/>
</dbReference>
<evidence type="ECO:0000256" key="1">
    <source>
        <dbReference type="ARBA" id="ARBA00003917"/>
    </source>
</evidence>
<dbReference type="AlphaFoldDB" id="A0AAJ0FR10"/>
<evidence type="ECO:0000256" key="5">
    <source>
        <dbReference type="ARBA" id="ARBA00023002"/>
    </source>
</evidence>
<proteinExistence type="inferred from homology"/>
<dbReference type="InterPro" id="IPR002016">
    <property type="entry name" value="Haem_peroxidase"/>
</dbReference>
<dbReference type="Proteomes" id="UP001244011">
    <property type="component" value="Unassembled WGS sequence"/>
</dbReference>
<keyword evidence="3 6" id="KW-0575">Peroxidase</keyword>
<keyword evidence="4" id="KW-0408">Iron</keyword>
<feature type="chain" id="PRO_5042316552" description="Peroxidase" evidence="6">
    <location>
        <begin position="23"/>
        <end position="649"/>
    </location>
</feature>
<evidence type="ECO:0000313" key="10">
    <source>
        <dbReference type="Proteomes" id="UP001244011"/>
    </source>
</evidence>
<feature type="domain" description="Plant heme peroxidase family profile" evidence="8">
    <location>
        <begin position="124"/>
        <end position="362"/>
    </location>
</feature>
<dbReference type="Gene3D" id="1.10.420.10">
    <property type="entry name" value="Peroxidase, domain 2"/>
    <property type="match status" value="1"/>
</dbReference>
<dbReference type="PROSITE" id="PS50873">
    <property type="entry name" value="PEROXIDASE_4"/>
    <property type="match status" value="1"/>
</dbReference>
<dbReference type="GO" id="GO:0020037">
    <property type="term" value="F:heme binding"/>
    <property type="evidence" value="ECO:0007669"/>
    <property type="project" value="UniProtKB-UniRule"/>
</dbReference>
<dbReference type="Pfam" id="PF00141">
    <property type="entry name" value="peroxidase"/>
    <property type="match status" value="1"/>
</dbReference>
<feature type="signal peptide" evidence="6">
    <location>
        <begin position="1"/>
        <end position="22"/>
    </location>
</feature>
<comment type="similarity">
    <text evidence="2">Belongs to the peroxidase family. Cytochrome c peroxidase subfamily.</text>
</comment>
<dbReference type="GO" id="GO:0004601">
    <property type="term" value="F:peroxidase activity"/>
    <property type="evidence" value="ECO:0007669"/>
    <property type="project" value="UniProtKB-KW"/>
</dbReference>
<dbReference type="GO" id="GO:0046872">
    <property type="term" value="F:metal ion binding"/>
    <property type="evidence" value="ECO:0007669"/>
    <property type="project" value="UniProtKB-UniRule"/>
</dbReference>
<evidence type="ECO:0000256" key="2">
    <source>
        <dbReference type="ARBA" id="ARBA00005997"/>
    </source>
</evidence>
<evidence type="ECO:0000313" key="9">
    <source>
        <dbReference type="EMBL" id="KAK1771884.1"/>
    </source>
</evidence>
<dbReference type="GO" id="GO:0034599">
    <property type="term" value="P:cellular response to oxidative stress"/>
    <property type="evidence" value="ECO:0007669"/>
    <property type="project" value="InterPro"/>
</dbReference>
<keyword evidence="5 6" id="KW-0560">Oxidoreductase</keyword>
<dbReference type="EC" id="1.11.1.-" evidence="6"/>
<dbReference type="PANTHER" id="PTHR31356:SF53">
    <property type="entry name" value="HEME PEROXIDASE"/>
    <property type="match status" value="1"/>
</dbReference>
<dbReference type="InterPro" id="IPR010255">
    <property type="entry name" value="Haem_peroxidase_sf"/>
</dbReference>
<evidence type="ECO:0000256" key="6">
    <source>
        <dbReference type="RuleBase" id="RU363051"/>
    </source>
</evidence>
<name>A0AAJ0FR10_9PEZI</name>
<evidence type="ECO:0000256" key="7">
    <source>
        <dbReference type="SAM" id="MobiDB-lite"/>
    </source>
</evidence>
<dbReference type="RefSeq" id="XP_060288097.1">
    <property type="nucleotide sequence ID" value="XM_060426781.1"/>
</dbReference>
<feature type="region of interest" description="Disordered" evidence="7">
    <location>
        <begin position="566"/>
        <end position="607"/>
    </location>
</feature>
<dbReference type="Gene3D" id="1.10.520.10">
    <property type="match status" value="1"/>
</dbReference>
<dbReference type="GO" id="GO:0000302">
    <property type="term" value="P:response to reactive oxygen species"/>
    <property type="evidence" value="ECO:0007669"/>
    <property type="project" value="TreeGrafter"/>
</dbReference>
<organism evidence="9 10">
    <name type="scientific">Phialemonium atrogriseum</name>
    <dbReference type="NCBI Taxonomy" id="1093897"/>
    <lineage>
        <taxon>Eukaryota</taxon>
        <taxon>Fungi</taxon>
        <taxon>Dikarya</taxon>
        <taxon>Ascomycota</taxon>
        <taxon>Pezizomycotina</taxon>
        <taxon>Sordariomycetes</taxon>
        <taxon>Sordariomycetidae</taxon>
        <taxon>Cephalothecales</taxon>
        <taxon>Cephalothecaceae</taxon>
        <taxon>Phialemonium</taxon>
    </lineage>
</organism>
<keyword evidence="4" id="KW-0479">Metal-binding</keyword>
<comment type="function">
    <text evidence="1">Destroys radicals which are normally produced within the cells and which are toxic to biological systems.</text>
</comment>
<dbReference type="PRINTS" id="PR00458">
    <property type="entry name" value="PEROXIDASE"/>
</dbReference>
<comment type="caution">
    <text evidence="9">The sequence shown here is derived from an EMBL/GenBank/DDBJ whole genome shotgun (WGS) entry which is preliminary data.</text>
</comment>
<sequence length="649" mass="69562">MQLRLWCLPLAAQLLLAGPTVADPTWPSPTDELEEIMYQLKAFKGRRFSDTVDPCSNEASGPGRQNAAEWLRLGFHDMSTANVAAGTGGLDGSIQYMLDNGENLGPGFNTTLRFMSAYLSPRASISDLIALGVYTSVRACGGPVIPIRGGRLDAPGAGETGVPQPEHDIGLFRQQFARMGFTPEEMIQVTACGHTLGRVHRTEFPELITQDEVGIDSTVASFDNRVVTEYLDGNTTNPLVVGPAIALGKDSDRRIFDSDANATVKALADPAEFETVCQRILQKMIDVVPQGVTLSEPIQPYTLKPVDMQLTLDPSGRIMRLAGHIRIRTTHLLVTEIKDIKLAYRDRNGGNDCGRSNCTITATVQGRGKGFDDSFAFFPVEAVLSTKTGISSFTVTVNLKNGTSLLFDNNGHSYPLQDAVMLLRPQSCLSQHTGAVSVSAAIRNDRADLTATLLISYKQPRPGLPVAGLHNMTMSMRRGACAGQYTLYTANWTIPGGISFASKIDIISGERGDIVADDFNDATDLPGTCAPFLGPPEDLCETVVATIPPATSPVLAAPTTMLTTTTRSSAAASPVATTAATTTPSMSMPTPAEAGTATGPPAPAASGRHELGLGHTFKSFFEYMTNYVVNFFFGYDRWQLVNNQLGRVT</sequence>